<keyword evidence="4" id="KW-1133">Transmembrane helix</keyword>
<organism evidence="7 8">
    <name type="scientific">Staphylococcus felis</name>
    <dbReference type="NCBI Taxonomy" id="46127"/>
    <lineage>
        <taxon>Bacteria</taxon>
        <taxon>Bacillati</taxon>
        <taxon>Bacillota</taxon>
        <taxon>Bacilli</taxon>
        <taxon>Bacillales</taxon>
        <taxon>Staphylococcaceae</taxon>
        <taxon>Staphylococcus</taxon>
    </lineage>
</organism>
<evidence type="ECO:0000259" key="6">
    <source>
        <dbReference type="Pfam" id="PF10035"/>
    </source>
</evidence>
<comment type="subcellular location">
    <subcellularLocation>
        <location evidence="1">Cell membrane</location>
        <topology evidence="1">Multi-pass membrane protein</topology>
    </subcellularLocation>
</comment>
<keyword evidence="3" id="KW-0812">Transmembrane</keyword>
<evidence type="ECO:0000256" key="5">
    <source>
        <dbReference type="ARBA" id="ARBA00023136"/>
    </source>
</evidence>
<evidence type="ECO:0000313" key="7">
    <source>
        <dbReference type="EMBL" id="MBH9582225.1"/>
    </source>
</evidence>
<evidence type="ECO:0000256" key="2">
    <source>
        <dbReference type="ARBA" id="ARBA00022475"/>
    </source>
</evidence>
<feature type="domain" description="DUF2179" evidence="6">
    <location>
        <begin position="2"/>
        <end position="34"/>
    </location>
</feature>
<reference evidence="7 8" key="1">
    <citation type="submission" date="2020-12" db="EMBL/GenBank/DDBJ databases">
        <title>Genomic analysis of Staphylococcus felis from a cat with skin infection.</title>
        <authorList>
            <person name="Aslantas O."/>
            <person name="Keskin O."/>
            <person name="Buyukaltay K."/>
            <person name="Gullu Yucetepe A."/>
        </authorList>
    </citation>
    <scope>NUCLEOTIDE SEQUENCE [LARGE SCALE GENOMIC DNA]</scope>
    <source>
        <strain evidence="7 8">HARRANVET</strain>
    </source>
</reference>
<dbReference type="InterPro" id="IPR015867">
    <property type="entry name" value="N-reg_PII/ATP_PRibTrfase_C"/>
</dbReference>
<accession>A0ABS0QSH6</accession>
<keyword evidence="5" id="KW-0472">Membrane</keyword>
<keyword evidence="8" id="KW-1185">Reference proteome</keyword>
<sequence>ETDRLYSLISKTQVSRTKRLIRKIDENAFVVDQDFLDVY</sequence>
<dbReference type="Proteomes" id="UP000597038">
    <property type="component" value="Unassembled WGS sequence"/>
</dbReference>
<dbReference type="Gene3D" id="3.30.70.120">
    <property type="match status" value="1"/>
</dbReference>
<gene>
    <name evidence="7" type="ORF">I9026_12890</name>
</gene>
<comment type="caution">
    <text evidence="7">The sequence shown here is derived from an EMBL/GenBank/DDBJ whole genome shotgun (WGS) entry which is preliminary data.</text>
</comment>
<evidence type="ECO:0000313" key="8">
    <source>
        <dbReference type="Proteomes" id="UP000597038"/>
    </source>
</evidence>
<evidence type="ECO:0000256" key="4">
    <source>
        <dbReference type="ARBA" id="ARBA00022989"/>
    </source>
</evidence>
<dbReference type="Pfam" id="PF10035">
    <property type="entry name" value="DUF2179"/>
    <property type="match status" value="1"/>
</dbReference>
<dbReference type="RefSeq" id="WP_198093098.1">
    <property type="nucleotide sequence ID" value="NZ_JAEDAQ010000210.1"/>
</dbReference>
<dbReference type="InterPro" id="IPR019264">
    <property type="entry name" value="DUF2179"/>
</dbReference>
<name>A0ABS0QSH6_9STAP</name>
<proteinExistence type="predicted"/>
<protein>
    <submittedName>
        <fullName evidence="7">DUF2179 domain-containing protein</fullName>
    </submittedName>
</protein>
<feature type="non-terminal residue" evidence="7">
    <location>
        <position position="1"/>
    </location>
</feature>
<evidence type="ECO:0000256" key="1">
    <source>
        <dbReference type="ARBA" id="ARBA00004651"/>
    </source>
</evidence>
<dbReference type="EMBL" id="JAEDAQ010000210">
    <property type="protein sequence ID" value="MBH9582225.1"/>
    <property type="molecule type" value="Genomic_DNA"/>
</dbReference>
<evidence type="ECO:0000256" key="3">
    <source>
        <dbReference type="ARBA" id="ARBA00022692"/>
    </source>
</evidence>
<keyword evidence="2" id="KW-1003">Cell membrane</keyword>